<comment type="caution">
    <text evidence="1">The sequence shown here is derived from an EMBL/GenBank/DDBJ whole genome shotgun (WGS) entry which is preliminary data.</text>
</comment>
<dbReference type="AlphaFoldDB" id="A0AAV7QNB5"/>
<protein>
    <submittedName>
        <fullName evidence="1">Uncharacterized protein</fullName>
    </submittedName>
</protein>
<gene>
    <name evidence="1" type="ORF">NDU88_006918</name>
</gene>
<proteinExistence type="predicted"/>
<reference evidence="1" key="1">
    <citation type="journal article" date="2022" name="bioRxiv">
        <title>Sequencing and chromosome-scale assembly of the giantPleurodeles waltlgenome.</title>
        <authorList>
            <person name="Brown T."/>
            <person name="Elewa A."/>
            <person name="Iarovenko S."/>
            <person name="Subramanian E."/>
            <person name="Araus A.J."/>
            <person name="Petzold A."/>
            <person name="Susuki M."/>
            <person name="Suzuki K.-i.T."/>
            <person name="Hayashi T."/>
            <person name="Toyoda A."/>
            <person name="Oliveira C."/>
            <person name="Osipova E."/>
            <person name="Leigh N.D."/>
            <person name="Simon A."/>
            <person name="Yun M.H."/>
        </authorList>
    </citation>
    <scope>NUCLEOTIDE SEQUENCE</scope>
    <source>
        <strain evidence="1">20211129_DDA</strain>
        <tissue evidence="1">Liver</tissue>
    </source>
</reference>
<name>A0AAV7QNB5_PLEWA</name>
<sequence length="72" mass="7684">MVTPLQAKDSISLKNIMVAIQGVLGALEPKIDSVGTEVALMRADFHKLGALVKEAADSQKEVKASEPHSKNK</sequence>
<dbReference type="Proteomes" id="UP001066276">
    <property type="component" value="Chromosome 6"/>
</dbReference>
<keyword evidence="2" id="KW-1185">Reference proteome</keyword>
<dbReference type="EMBL" id="JANPWB010000010">
    <property type="protein sequence ID" value="KAJ1140569.1"/>
    <property type="molecule type" value="Genomic_DNA"/>
</dbReference>
<evidence type="ECO:0000313" key="1">
    <source>
        <dbReference type="EMBL" id="KAJ1140569.1"/>
    </source>
</evidence>
<accession>A0AAV7QNB5</accession>
<organism evidence="1 2">
    <name type="scientific">Pleurodeles waltl</name>
    <name type="common">Iberian ribbed newt</name>
    <dbReference type="NCBI Taxonomy" id="8319"/>
    <lineage>
        <taxon>Eukaryota</taxon>
        <taxon>Metazoa</taxon>
        <taxon>Chordata</taxon>
        <taxon>Craniata</taxon>
        <taxon>Vertebrata</taxon>
        <taxon>Euteleostomi</taxon>
        <taxon>Amphibia</taxon>
        <taxon>Batrachia</taxon>
        <taxon>Caudata</taxon>
        <taxon>Salamandroidea</taxon>
        <taxon>Salamandridae</taxon>
        <taxon>Pleurodelinae</taxon>
        <taxon>Pleurodeles</taxon>
    </lineage>
</organism>
<evidence type="ECO:0000313" key="2">
    <source>
        <dbReference type="Proteomes" id="UP001066276"/>
    </source>
</evidence>